<sequence length="131" mass="14298">MQCEDAFDISSITETEDMGLHQRELQNKTADLGFTLFFELPTACSPLIVSPSWKAILGLIESHSNKKDVGSPVVLVCGGKNVGKSTFARYLTNTILNTQKPLYYLETDVGQTEFTPPGVISLTKVDAPIFG</sequence>
<dbReference type="OrthoDB" id="2405412at2759"/>
<dbReference type="Pfam" id="PF16575">
    <property type="entry name" value="CLP1_P"/>
    <property type="match status" value="1"/>
</dbReference>
<dbReference type="InterPro" id="IPR045116">
    <property type="entry name" value="Clp1/Grc3"/>
</dbReference>
<evidence type="ECO:0000256" key="1">
    <source>
        <dbReference type="ARBA" id="ARBA00011003"/>
    </source>
</evidence>
<dbReference type="Proteomes" id="UP001152795">
    <property type="component" value="Unassembled WGS sequence"/>
</dbReference>
<evidence type="ECO:0000256" key="2">
    <source>
        <dbReference type="ARBA" id="ARBA00022679"/>
    </source>
</evidence>
<evidence type="ECO:0000256" key="5">
    <source>
        <dbReference type="ARBA" id="ARBA00022840"/>
    </source>
</evidence>
<evidence type="ECO:0000313" key="7">
    <source>
        <dbReference type="EMBL" id="CAB4011217.1"/>
    </source>
</evidence>
<proteinExistence type="inferred from homology"/>
<dbReference type="GO" id="GO:0005634">
    <property type="term" value="C:nucleus"/>
    <property type="evidence" value="ECO:0007669"/>
    <property type="project" value="TreeGrafter"/>
</dbReference>
<accession>A0A7D9EIA6</accession>
<feature type="domain" description="Clp1 P-loop" evidence="6">
    <location>
        <begin position="78"/>
        <end position="129"/>
    </location>
</feature>
<dbReference type="InterPro" id="IPR032319">
    <property type="entry name" value="CLP1_P"/>
</dbReference>
<evidence type="ECO:0000259" key="6">
    <source>
        <dbReference type="Pfam" id="PF16575"/>
    </source>
</evidence>
<organism evidence="7 8">
    <name type="scientific">Paramuricea clavata</name>
    <name type="common">Red gorgonian</name>
    <name type="synonym">Violescent sea-whip</name>
    <dbReference type="NCBI Taxonomy" id="317549"/>
    <lineage>
        <taxon>Eukaryota</taxon>
        <taxon>Metazoa</taxon>
        <taxon>Cnidaria</taxon>
        <taxon>Anthozoa</taxon>
        <taxon>Octocorallia</taxon>
        <taxon>Malacalcyonacea</taxon>
        <taxon>Plexauridae</taxon>
        <taxon>Paramuricea</taxon>
    </lineage>
</organism>
<name>A0A7D9EIA6_PARCT</name>
<reference evidence="7" key="1">
    <citation type="submission" date="2020-04" db="EMBL/GenBank/DDBJ databases">
        <authorList>
            <person name="Alioto T."/>
            <person name="Alioto T."/>
            <person name="Gomez Garrido J."/>
        </authorList>
    </citation>
    <scope>NUCLEOTIDE SEQUENCE</scope>
    <source>
        <strain evidence="7">A484AB</strain>
    </source>
</reference>
<dbReference type="PANTHER" id="PTHR12755">
    <property type="entry name" value="CLEAVAGE/POLYADENYLATION FACTOR IA SUBUNIT CLP1P"/>
    <property type="match status" value="1"/>
</dbReference>
<dbReference type="InterPro" id="IPR027417">
    <property type="entry name" value="P-loop_NTPase"/>
</dbReference>
<comment type="caution">
    <text evidence="7">The sequence shown here is derived from an EMBL/GenBank/DDBJ whole genome shotgun (WGS) entry which is preliminary data.</text>
</comment>
<dbReference type="GO" id="GO:0000448">
    <property type="term" value="P:cleavage in ITS2 between 5.8S rRNA and LSU-rRNA of tricistronic rRNA transcript (SSU-rRNA, 5.8S rRNA, LSU-rRNA)"/>
    <property type="evidence" value="ECO:0007669"/>
    <property type="project" value="TreeGrafter"/>
</dbReference>
<evidence type="ECO:0000256" key="3">
    <source>
        <dbReference type="ARBA" id="ARBA00022741"/>
    </source>
</evidence>
<dbReference type="SUPFAM" id="SSF52540">
    <property type="entry name" value="P-loop containing nucleoside triphosphate hydrolases"/>
    <property type="match status" value="1"/>
</dbReference>
<dbReference type="GO" id="GO:0005524">
    <property type="term" value="F:ATP binding"/>
    <property type="evidence" value="ECO:0007669"/>
    <property type="project" value="UniProtKB-KW"/>
</dbReference>
<keyword evidence="3" id="KW-0547">Nucleotide-binding</keyword>
<evidence type="ECO:0000256" key="4">
    <source>
        <dbReference type="ARBA" id="ARBA00022777"/>
    </source>
</evidence>
<dbReference type="PANTHER" id="PTHR12755:SF3">
    <property type="entry name" value="POLYNUCLEOTIDE 5'-HYDROXYL-KINASE NOL9"/>
    <property type="match status" value="1"/>
</dbReference>
<keyword evidence="4" id="KW-0418">Kinase</keyword>
<keyword evidence="5" id="KW-0067">ATP-binding</keyword>
<protein>
    <recommendedName>
        <fullName evidence="6">Clp1 P-loop domain-containing protein</fullName>
    </recommendedName>
</protein>
<keyword evidence="8" id="KW-1185">Reference proteome</keyword>
<gene>
    <name evidence="7" type="ORF">PACLA_8A035754</name>
</gene>
<dbReference type="EMBL" id="CACRXK020007071">
    <property type="protein sequence ID" value="CAB4011217.1"/>
    <property type="molecule type" value="Genomic_DNA"/>
</dbReference>
<dbReference type="GO" id="GO:0051731">
    <property type="term" value="F:polynucleotide 5'-hydroxyl-kinase activity"/>
    <property type="evidence" value="ECO:0007669"/>
    <property type="project" value="InterPro"/>
</dbReference>
<dbReference type="Gene3D" id="3.40.50.300">
    <property type="entry name" value="P-loop containing nucleotide triphosphate hydrolases"/>
    <property type="match status" value="1"/>
</dbReference>
<dbReference type="AlphaFoldDB" id="A0A7D9EIA6"/>
<evidence type="ECO:0000313" key="8">
    <source>
        <dbReference type="Proteomes" id="UP001152795"/>
    </source>
</evidence>
<keyword evidence="2" id="KW-0808">Transferase</keyword>
<comment type="similarity">
    <text evidence="1">Belongs to the Clp1 family. NOL9/GRC3 subfamily.</text>
</comment>